<dbReference type="InterPro" id="IPR036565">
    <property type="entry name" value="Mur-like_cat_sf"/>
</dbReference>
<protein>
    <submittedName>
        <fullName evidence="2">Mur ligase middle domain-containing protein</fullName>
    </submittedName>
</protein>
<dbReference type="NCBIfam" id="NF033197">
    <property type="entry name" value="F430_CfbE"/>
    <property type="match status" value="1"/>
</dbReference>
<dbReference type="AlphaFoldDB" id="A0A1I4IY41"/>
<sequence length="577" mass="66435">MNVFLVDLTHGGVKISTELAKSEKYEKVFAFDLYNTLKKEDESLLNNYNVNIIKDLESFKNELEKNSIKNFKENKIEKDLVINPIHSPLNIKKLLGEINDLIDSENLKDGEELLNQYEIINHHQATELVLSNWKDETIKQNVKTIEITGVKGKTSTAFILKEIFLENNKNTLLLSSLGAYLFRKNQKKEQKLILQKNISITPANIINTIQLAEKIANPKCSSYPRCDSTKDLEEKIEEDNLIKEYNENPYKNLNYKIAIFENSLGTCGLGNIGILTNLIENYPIAKGQSNAMEAKKQVFNSQLVTIEYKTLNEFYPNEEKEYINKINSFSLDNKNANLYCKSVDYDIDETKIKIIYHNLKTIDKKLIDGSLNIHSFAPGSHHVLNILAATTTALSLGIDEKIIQNALRNFKGIDGRTNIRQVDNLRIIEEINPGINTKAIEKSIDMIKDIDKYYIIIGGKYGVTCEEIDEKKLSKFLKEYITNNSKINLILTDDVGKSLKEKIELLNNKNRKNKEIELLNNKNKEIKLLNNKNKENKEENFKIEFIEDYKEAQNIAIQNNKNILFIYRSNYSQVSKR</sequence>
<dbReference type="RefSeq" id="WP_074798615.1">
    <property type="nucleotide sequence ID" value="NZ_FOTL01000020.1"/>
</dbReference>
<dbReference type="GO" id="GO:0005524">
    <property type="term" value="F:ATP binding"/>
    <property type="evidence" value="ECO:0007669"/>
    <property type="project" value="InterPro"/>
</dbReference>
<dbReference type="GO" id="GO:0016874">
    <property type="term" value="F:ligase activity"/>
    <property type="evidence" value="ECO:0007669"/>
    <property type="project" value="UniProtKB-KW"/>
</dbReference>
<organism evidence="2 3">
    <name type="scientific">Methanobrevibacter olleyae</name>
    <dbReference type="NCBI Taxonomy" id="294671"/>
    <lineage>
        <taxon>Archaea</taxon>
        <taxon>Methanobacteriati</taxon>
        <taxon>Methanobacteriota</taxon>
        <taxon>Methanomada group</taxon>
        <taxon>Methanobacteria</taxon>
        <taxon>Methanobacteriales</taxon>
        <taxon>Methanobacteriaceae</taxon>
        <taxon>Methanobrevibacter</taxon>
    </lineage>
</organism>
<evidence type="ECO:0000313" key="2">
    <source>
        <dbReference type="EMBL" id="SFL58913.1"/>
    </source>
</evidence>
<dbReference type="OrthoDB" id="52890at2157"/>
<evidence type="ECO:0000256" key="1">
    <source>
        <dbReference type="SAM" id="Coils"/>
    </source>
</evidence>
<proteinExistence type="predicted"/>
<keyword evidence="1" id="KW-0175">Coiled coil</keyword>
<keyword evidence="2" id="KW-0436">Ligase</keyword>
<reference evidence="3" key="1">
    <citation type="submission" date="2016-10" db="EMBL/GenBank/DDBJ databases">
        <authorList>
            <person name="Varghese N."/>
        </authorList>
    </citation>
    <scope>NUCLEOTIDE SEQUENCE [LARGE SCALE GENOMIC DNA]</scope>
    <source>
        <strain evidence="3">DSM 16632</strain>
    </source>
</reference>
<evidence type="ECO:0000313" key="3">
    <source>
        <dbReference type="Proteomes" id="UP000183442"/>
    </source>
</evidence>
<gene>
    <name evidence="2" type="ORF">SAMN02910297_01282</name>
</gene>
<dbReference type="Proteomes" id="UP000183442">
    <property type="component" value="Unassembled WGS sequence"/>
</dbReference>
<name>A0A1I4IY41_METOL</name>
<dbReference type="Gene3D" id="3.40.1190.10">
    <property type="entry name" value="Mur-like, catalytic domain"/>
    <property type="match status" value="1"/>
</dbReference>
<dbReference type="SUPFAM" id="SSF53623">
    <property type="entry name" value="MurD-like peptide ligases, catalytic domain"/>
    <property type="match status" value="1"/>
</dbReference>
<dbReference type="EMBL" id="FOTL01000020">
    <property type="protein sequence ID" value="SFL58913.1"/>
    <property type="molecule type" value="Genomic_DNA"/>
</dbReference>
<accession>A0A1I4IY41</accession>
<dbReference type="PANTHER" id="PTHR23135:SF4">
    <property type="entry name" value="UDP-N-ACETYLMURAMOYL-L-ALANYL-D-GLUTAMATE--2,6-DIAMINOPIMELATE LIGASE MURE HOMOLOG, CHLOROPLASTIC"/>
    <property type="match status" value="1"/>
</dbReference>
<dbReference type="PANTHER" id="PTHR23135">
    <property type="entry name" value="MUR LIGASE FAMILY MEMBER"/>
    <property type="match status" value="1"/>
</dbReference>
<feature type="coiled-coil region" evidence="1">
    <location>
        <begin position="499"/>
        <end position="539"/>
    </location>
</feature>